<reference evidence="5 6" key="1">
    <citation type="journal article" date="2016" name="Genome Biol. Evol.">
        <title>Divergent and convergent evolution of fungal pathogenicity.</title>
        <authorList>
            <person name="Shang Y."/>
            <person name="Xiao G."/>
            <person name="Zheng P."/>
            <person name="Cen K."/>
            <person name="Zhan S."/>
            <person name="Wang C."/>
        </authorList>
    </citation>
    <scope>NUCLEOTIDE SEQUENCE [LARGE SCALE GENOMIC DNA]</scope>
    <source>
        <strain evidence="5 6">RCEF 264</strain>
    </source>
</reference>
<sequence length="836" mass="91715">MSADVGDTPLPRSKRRRFRIQSDFGRARQWRSRKSRPCDACRRRKTACVIDTEPPCGYCRSKGIPCRATTPLHLPEPLTPSPVPEEDSSVTSLNVLSSAANSASLPLSSSDPHIPASSSDEAPTPQDALQVAPLPVPWPASALPPQGGEVRIDKTYTATPMAAAVDPDVSSTVAAPLNLGRREQPAFGGFADDMSARVPFHETVPIFPVALTTTATATATTTATRVPHVDRTATITLEDNPNRTAHVMGLAAEQDAELLVSFRSAVRNELNRVDADIVQVYGGDVRSNQLPVHFSLLHDEFAPMDNVAKQAASDHIETAVRGCADELVRLYFAHVHPVYPVLAKTRFLRTYTADKASLPASLRGVVYGLAANFWRRGPRPPHQQQQQQQQQRPRSVSTGGGGAHTHTHVELVSTTPPTPPAVGSAAEAEAPAAGSRTNRRLPFDHHTLFEDALASLQRELHGPDLWTLQACLLLLHENSAENATMETPRVWTLTAQAVACAQMNGLHRDPSLWNLPPWEKRLRRKLWWATVAADTWSALCHGNPPHVYGASFTTTDVTMEDVAPDEDVPVLLQHFLSGRWGPEDEDGETDHRDAHYARRRSGSRVATADIAACARFTTMISLSCIVHELLLSSFSDVAYTESMKDPVARETMLLGFRQKLRNWASLLPRCLAMDGAQTSDDYSENNAPVHLAFYAAIALTYRALMSPVTKAAKQDADSRLRRYFSAAVDEFAPFIEFMHGISAESLHAFWGVHARSQLIICGNFLIYLFLLAPSAAEIQESFQVLSRFHDALRRLSAMADNIAIDLLRPVALRIDTFFTQSAQTMYASQNANLGLS</sequence>
<dbReference type="SMART" id="SM00906">
    <property type="entry name" value="Fungal_trans"/>
    <property type="match status" value="1"/>
</dbReference>
<comment type="caution">
    <text evidence="5">The sequence shown here is derived from an EMBL/GenBank/DDBJ whole genome shotgun (WGS) entry which is preliminary data.</text>
</comment>
<dbReference type="GO" id="GO:0008270">
    <property type="term" value="F:zinc ion binding"/>
    <property type="evidence" value="ECO:0007669"/>
    <property type="project" value="InterPro"/>
</dbReference>
<gene>
    <name evidence="5" type="ORF">SPI_07999</name>
</gene>
<evidence type="ECO:0000313" key="5">
    <source>
        <dbReference type="EMBL" id="OAA55792.1"/>
    </source>
</evidence>
<feature type="region of interest" description="Disordered" evidence="3">
    <location>
        <begin position="376"/>
        <end position="437"/>
    </location>
</feature>
<dbReference type="PANTHER" id="PTHR31668">
    <property type="entry name" value="GLUCOSE TRANSPORT TRANSCRIPTION REGULATOR RGT1-RELATED-RELATED"/>
    <property type="match status" value="1"/>
</dbReference>
<name>A0A167NQ30_9HYPO</name>
<dbReference type="GO" id="GO:0006351">
    <property type="term" value="P:DNA-templated transcription"/>
    <property type="evidence" value="ECO:0007669"/>
    <property type="project" value="InterPro"/>
</dbReference>
<dbReference type="Proteomes" id="UP000076874">
    <property type="component" value="Unassembled WGS sequence"/>
</dbReference>
<dbReference type="GO" id="GO:0003677">
    <property type="term" value="F:DNA binding"/>
    <property type="evidence" value="ECO:0007669"/>
    <property type="project" value="InterPro"/>
</dbReference>
<dbReference type="InterPro" id="IPR050797">
    <property type="entry name" value="Carb_Metab_Trans_Reg"/>
</dbReference>
<dbReference type="PANTHER" id="PTHR31668:SF23">
    <property type="entry name" value="ZN(II)2CYS6 TRANSCRIPTION FACTOR (EUROFUNG)"/>
    <property type="match status" value="1"/>
</dbReference>
<dbReference type="SUPFAM" id="SSF57701">
    <property type="entry name" value="Zn2/Cys6 DNA-binding domain"/>
    <property type="match status" value="1"/>
</dbReference>
<dbReference type="GO" id="GO:0005634">
    <property type="term" value="C:nucleus"/>
    <property type="evidence" value="ECO:0007669"/>
    <property type="project" value="TreeGrafter"/>
</dbReference>
<evidence type="ECO:0000313" key="6">
    <source>
        <dbReference type="Proteomes" id="UP000076874"/>
    </source>
</evidence>
<dbReference type="GO" id="GO:0001080">
    <property type="term" value="P:nitrogen catabolite activation of transcription from RNA polymerase II promoter"/>
    <property type="evidence" value="ECO:0007669"/>
    <property type="project" value="TreeGrafter"/>
</dbReference>
<evidence type="ECO:0000256" key="3">
    <source>
        <dbReference type="SAM" id="MobiDB-lite"/>
    </source>
</evidence>
<evidence type="ECO:0000256" key="1">
    <source>
        <dbReference type="ARBA" id="ARBA00022723"/>
    </source>
</evidence>
<feature type="compositionally biased region" description="Low complexity" evidence="3">
    <location>
        <begin position="421"/>
        <end position="435"/>
    </location>
</feature>
<organism evidence="5 6">
    <name type="scientific">Niveomyces insectorum RCEF 264</name>
    <dbReference type="NCBI Taxonomy" id="1081102"/>
    <lineage>
        <taxon>Eukaryota</taxon>
        <taxon>Fungi</taxon>
        <taxon>Dikarya</taxon>
        <taxon>Ascomycota</taxon>
        <taxon>Pezizomycotina</taxon>
        <taxon>Sordariomycetes</taxon>
        <taxon>Hypocreomycetidae</taxon>
        <taxon>Hypocreales</taxon>
        <taxon>Cordycipitaceae</taxon>
        <taxon>Niveomyces</taxon>
    </lineage>
</organism>
<dbReference type="PROSITE" id="PS50048">
    <property type="entry name" value="ZN2_CY6_FUNGAL_2"/>
    <property type="match status" value="1"/>
</dbReference>
<dbReference type="Pfam" id="PF00172">
    <property type="entry name" value="Zn_clus"/>
    <property type="match status" value="1"/>
</dbReference>
<dbReference type="STRING" id="1081102.A0A167NQ30"/>
<proteinExistence type="predicted"/>
<dbReference type="CDD" id="cd00067">
    <property type="entry name" value="GAL4"/>
    <property type="match status" value="1"/>
</dbReference>
<feature type="region of interest" description="Disordered" evidence="3">
    <location>
        <begin position="103"/>
        <end position="126"/>
    </location>
</feature>
<keyword evidence="6" id="KW-1185">Reference proteome</keyword>
<feature type="compositionally biased region" description="Low complexity" evidence="3">
    <location>
        <begin position="382"/>
        <end position="394"/>
    </location>
</feature>
<dbReference type="OrthoDB" id="2018619at2759"/>
<keyword evidence="2" id="KW-0539">Nucleus</keyword>
<dbReference type="Gene3D" id="4.10.240.10">
    <property type="entry name" value="Zn(2)-C6 fungal-type DNA-binding domain"/>
    <property type="match status" value="1"/>
</dbReference>
<feature type="domain" description="Zn(2)-C6 fungal-type" evidence="4">
    <location>
        <begin position="37"/>
        <end position="68"/>
    </location>
</feature>
<feature type="compositionally biased region" description="Low complexity" evidence="3">
    <location>
        <begin position="103"/>
        <end position="120"/>
    </location>
</feature>
<dbReference type="EMBL" id="AZHD01000018">
    <property type="protein sequence ID" value="OAA55792.1"/>
    <property type="molecule type" value="Genomic_DNA"/>
</dbReference>
<dbReference type="PROSITE" id="PS00463">
    <property type="entry name" value="ZN2_CY6_FUNGAL_1"/>
    <property type="match status" value="1"/>
</dbReference>
<dbReference type="InterPro" id="IPR036864">
    <property type="entry name" value="Zn2-C6_fun-type_DNA-bd_sf"/>
</dbReference>
<evidence type="ECO:0000259" key="4">
    <source>
        <dbReference type="PROSITE" id="PS50048"/>
    </source>
</evidence>
<dbReference type="GO" id="GO:0000981">
    <property type="term" value="F:DNA-binding transcription factor activity, RNA polymerase II-specific"/>
    <property type="evidence" value="ECO:0007669"/>
    <property type="project" value="InterPro"/>
</dbReference>
<dbReference type="Pfam" id="PF04082">
    <property type="entry name" value="Fungal_trans"/>
    <property type="match status" value="1"/>
</dbReference>
<dbReference type="InterPro" id="IPR007219">
    <property type="entry name" value="XnlR_reg_dom"/>
</dbReference>
<keyword evidence="1" id="KW-0479">Metal-binding</keyword>
<dbReference type="CDD" id="cd12148">
    <property type="entry name" value="fungal_TF_MHR"/>
    <property type="match status" value="1"/>
</dbReference>
<dbReference type="AlphaFoldDB" id="A0A167NQ30"/>
<dbReference type="InterPro" id="IPR001138">
    <property type="entry name" value="Zn2Cys6_DnaBD"/>
</dbReference>
<accession>A0A167NQ30</accession>
<evidence type="ECO:0000256" key="2">
    <source>
        <dbReference type="ARBA" id="ARBA00023242"/>
    </source>
</evidence>
<protein>
    <submittedName>
        <fullName evidence="5">Fungal specific transcription factor domain-containing protein</fullName>
    </submittedName>
</protein>